<dbReference type="Gene3D" id="1.10.10.10">
    <property type="entry name" value="Winged helix-like DNA-binding domain superfamily/Winged helix DNA-binding domain"/>
    <property type="match status" value="1"/>
</dbReference>
<evidence type="ECO:0000313" key="10">
    <source>
        <dbReference type="EMBL" id="CAA6807863.1"/>
    </source>
</evidence>
<dbReference type="Pfam" id="PF00486">
    <property type="entry name" value="Trans_reg_C"/>
    <property type="match status" value="1"/>
</dbReference>
<dbReference type="InterPro" id="IPR001789">
    <property type="entry name" value="Sig_transdc_resp-reg_receiver"/>
</dbReference>
<dbReference type="GO" id="GO:0005829">
    <property type="term" value="C:cytosol"/>
    <property type="evidence" value="ECO:0007669"/>
    <property type="project" value="TreeGrafter"/>
</dbReference>
<evidence type="ECO:0000256" key="1">
    <source>
        <dbReference type="ARBA" id="ARBA00022553"/>
    </source>
</evidence>
<evidence type="ECO:0000259" key="8">
    <source>
        <dbReference type="PROSITE" id="PS50110"/>
    </source>
</evidence>
<gene>
    <name evidence="10" type="ORF">HELGO_WM35304</name>
</gene>
<dbReference type="PANTHER" id="PTHR48111">
    <property type="entry name" value="REGULATOR OF RPOS"/>
    <property type="match status" value="1"/>
</dbReference>
<dbReference type="PROSITE" id="PS50110">
    <property type="entry name" value="RESPONSE_REGULATORY"/>
    <property type="match status" value="1"/>
</dbReference>
<dbReference type="PANTHER" id="PTHR48111:SF22">
    <property type="entry name" value="REGULATOR OF RPOS"/>
    <property type="match status" value="1"/>
</dbReference>
<name>A0A6S6SSJ9_9BACT</name>
<dbReference type="InterPro" id="IPR036388">
    <property type="entry name" value="WH-like_DNA-bd_sf"/>
</dbReference>
<dbReference type="SMART" id="SM00862">
    <property type="entry name" value="Trans_reg_C"/>
    <property type="match status" value="1"/>
</dbReference>
<sequence>MNKYNILIVEDEFINAQFIEKAILKLGHNIIDSVETGQEALEVINEETIHIIFMDINLEGNMDGISCAKKINERSNIPIIYTTAFSDSQTIKEATDTNLFGYLIKPFDYHDIEAVLNLTIKQNYLKKQVISSKKTTAFTQLNKGYKYYPETKTLLKDEALVQLSKKESSIFYHLFTHLNQTVSSEYLNEYVWNNKRISPSTVRDSILRLRKKVPDLSIKTISGFGYILEKP</sequence>
<evidence type="ECO:0000256" key="4">
    <source>
        <dbReference type="ARBA" id="ARBA00023125"/>
    </source>
</evidence>
<dbReference type="PROSITE" id="PS51755">
    <property type="entry name" value="OMPR_PHOB"/>
    <property type="match status" value="1"/>
</dbReference>
<dbReference type="CDD" id="cd00383">
    <property type="entry name" value="trans_reg_C"/>
    <property type="match status" value="1"/>
</dbReference>
<dbReference type="SUPFAM" id="SSF52172">
    <property type="entry name" value="CheY-like"/>
    <property type="match status" value="1"/>
</dbReference>
<dbReference type="InterPro" id="IPR016032">
    <property type="entry name" value="Sig_transdc_resp-reg_C-effctor"/>
</dbReference>
<feature type="DNA-binding region" description="OmpR/PhoB-type" evidence="7">
    <location>
        <begin position="136"/>
        <end position="230"/>
    </location>
</feature>
<protein>
    <submittedName>
        <fullName evidence="10">DNA-binding response regulator, OmpR family, contains REC and winged-helix (WHTH) domain</fullName>
    </submittedName>
</protein>
<feature type="modified residue" description="4-aspartylphosphate" evidence="6">
    <location>
        <position position="55"/>
    </location>
</feature>
<evidence type="ECO:0000256" key="3">
    <source>
        <dbReference type="ARBA" id="ARBA00023015"/>
    </source>
</evidence>
<evidence type="ECO:0000256" key="5">
    <source>
        <dbReference type="ARBA" id="ARBA00023163"/>
    </source>
</evidence>
<dbReference type="InterPro" id="IPR011006">
    <property type="entry name" value="CheY-like_superfamily"/>
</dbReference>
<accession>A0A6S6SSJ9</accession>
<dbReference type="GO" id="GO:0000156">
    <property type="term" value="F:phosphorelay response regulator activity"/>
    <property type="evidence" value="ECO:0007669"/>
    <property type="project" value="TreeGrafter"/>
</dbReference>
<evidence type="ECO:0000256" key="6">
    <source>
        <dbReference type="PROSITE-ProRule" id="PRU00169"/>
    </source>
</evidence>
<keyword evidence="5" id="KW-0804">Transcription</keyword>
<dbReference type="InterPro" id="IPR039420">
    <property type="entry name" value="WalR-like"/>
</dbReference>
<organism evidence="10">
    <name type="scientific">uncultured Sulfurovum sp</name>
    <dbReference type="NCBI Taxonomy" id="269237"/>
    <lineage>
        <taxon>Bacteria</taxon>
        <taxon>Pseudomonadati</taxon>
        <taxon>Campylobacterota</taxon>
        <taxon>Epsilonproteobacteria</taxon>
        <taxon>Campylobacterales</taxon>
        <taxon>Sulfurovaceae</taxon>
        <taxon>Sulfurovum</taxon>
        <taxon>environmental samples</taxon>
    </lineage>
</organism>
<dbReference type="EMBL" id="CACVAZ010000044">
    <property type="protein sequence ID" value="CAA6807863.1"/>
    <property type="molecule type" value="Genomic_DNA"/>
</dbReference>
<dbReference type="SMART" id="SM00448">
    <property type="entry name" value="REC"/>
    <property type="match status" value="1"/>
</dbReference>
<feature type="domain" description="Response regulatory" evidence="8">
    <location>
        <begin position="5"/>
        <end position="120"/>
    </location>
</feature>
<dbReference type="GO" id="GO:0006355">
    <property type="term" value="P:regulation of DNA-templated transcription"/>
    <property type="evidence" value="ECO:0007669"/>
    <property type="project" value="InterPro"/>
</dbReference>
<dbReference type="Gene3D" id="3.40.50.2300">
    <property type="match status" value="1"/>
</dbReference>
<dbReference type="InterPro" id="IPR001867">
    <property type="entry name" value="OmpR/PhoB-type_DNA-bd"/>
</dbReference>
<dbReference type="AlphaFoldDB" id="A0A6S6SSJ9"/>
<keyword evidence="2" id="KW-0902">Two-component regulatory system</keyword>
<dbReference type="SUPFAM" id="SSF46894">
    <property type="entry name" value="C-terminal effector domain of the bipartite response regulators"/>
    <property type="match status" value="1"/>
</dbReference>
<keyword evidence="4 7" id="KW-0238">DNA-binding</keyword>
<proteinExistence type="predicted"/>
<evidence type="ECO:0000256" key="7">
    <source>
        <dbReference type="PROSITE-ProRule" id="PRU01091"/>
    </source>
</evidence>
<dbReference type="Pfam" id="PF00072">
    <property type="entry name" value="Response_reg"/>
    <property type="match status" value="1"/>
</dbReference>
<evidence type="ECO:0000259" key="9">
    <source>
        <dbReference type="PROSITE" id="PS51755"/>
    </source>
</evidence>
<feature type="domain" description="OmpR/PhoB-type" evidence="9">
    <location>
        <begin position="136"/>
        <end position="230"/>
    </location>
</feature>
<dbReference type="CDD" id="cd17534">
    <property type="entry name" value="REC_DC-like"/>
    <property type="match status" value="1"/>
</dbReference>
<keyword evidence="3" id="KW-0805">Transcription regulation</keyword>
<keyword evidence="1 6" id="KW-0597">Phosphoprotein</keyword>
<dbReference type="GO" id="GO:0032993">
    <property type="term" value="C:protein-DNA complex"/>
    <property type="evidence" value="ECO:0007669"/>
    <property type="project" value="TreeGrafter"/>
</dbReference>
<evidence type="ECO:0000256" key="2">
    <source>
        <dbReference type="ARBA" id="ARBA00023012"/>
    </source>
</evidence>
<dbReference type="GO" id="GO:0000976">
    <property type="term" value="F:transcription cis-regulatory region binding"/>
    <property type="evidence" value="ECO:0007669"/>
    <property type="project" value="TreeGrafter"/>
</dbReference>
<reference evidence="10" key="1">
    <citation type="submission" date="2020-01" db="EMBL/GenBank/DDBJ databases">
        <authorList>
            <person name="Meier V. D."/>
            <person name="Meier V D."/>
        </authorList>
    </citation>
    <scope>NUCLEOTIDE SEQUENCE</scope>
    <source>
        <strain evidence="10">HLG_WM_MAG_02</strain>
    </source>
</reference>